<sequence length="269" mass="29227">MNTSRRGHAAAGMNYPKYITAFLVVVTLVYFLWVQKSFAMSSPQLKASADETKLAAVTTTTIAPKPVVRSWSRTPGRRYVWIDVEIDGAPVGRITAEVTAFLPIILAQRCSLLLLCNRKLYMDIVPATAENFRALVTGDNAAGLSYKGSVCHRIITGFIVQCGDFETGKGYGGRSIYSTGKFNDEPAGLQLKHDKRYVLQMANSGPNSNGSQFCFMLGAAPHLNGRHVVFGQVVDGFEVVDLMETAGAAEDGVVLKHNVVLKKGGEYLD</sequence>
<comment type="similarity">
    <text evidence="1">Belongs to the cyclophilin-type PPIase family.</text>
</comment>
<dbReference type="STRING" id="157072.A0A024UC16"/>
<dbReference type="GO" id="GO:0005737">
    <property type="term" value="C:cytoplasm"/>
    <property type="evidence" value="ECO:0007669"/>
    <property type="project" value="TreeGrafter"/>
</dbReference>
<dbReference type="eggNOG" id="KOG0865">
    <property type="taxonomic scope" value="Eukaryota"/>
</dbReference>
<organism evidence="4">
    <name type="scientific">Aphanomyces invadans</name>
    <dbReference type="NCBI Taxonomy" id="157072"/>
    <lineage>
        <taxon>Eukaryota</taxon>
        <taxon>Sar</taxon>
        <taxon>Stramenopiles</taxon>
        <taxon>Oomycota</taxon>
        <taxon>Saprolegniomycetes</taxon>
        <taxon>Saprolegniales</taxon>
        <taxon>Verrucalvaceae</taxon>
        <taxon>Aphanomyces</taxon>
    </lineage>
</organism>
<dbReference type="EC" id="5.2.1.8" evidence="1"/>
<dbReference type="AlphaFoldDB" id="A0A024UC16"/>
<dbReference type="PROSITE" id="PS50072">
    <property type="entry name" value="CSA_PPIASE_2"/>
    <property type="match status" value="1"/>
</dbReference>
<dbReference type="PANTHER" id="PTHR11071">
    <property type="entry name" value="PEPTIDYL-PROLYL CIS-TRANS ISOMERASE"/>
    <property type="match status" value="1"/>
</dbReference>
<dbReference type="GO" id="GO:0016018">
    <property type="term" value="F:cyclosporin A binding"/>
    <property type="evidence" value="ECO:0007669"/>
    <property type="project" value="TreeGrafter"/>
</dbReference>
<keyword evidence="2" id="KW-1133">Transmembrane helix</keyword>
<dbReference type="OrthoDB" id="193499at2759"/>
<evidence type="ECO:0000256" key="2">
    <source>
        <dbReference type="SAM" id="Phobius"/>
    </source>
</evidence>
<dbReference type="EMBL" id="KI913960">
    <property type="protein sequence ID" value="ETW03193.1"/>
    <property type="molecule type" value="Genomic_DNA"/>
</dbReference>
<feature type="domain" description="PPIase cyclophilin-type" evidence="3">
    <location>
        <begin position="81"/>
        <end position="266"/>
    </location>
</feature>
<reference evidence="4" key="1">
    <citation type="submission" date="2013-12" db="EMBL/GenBank/DDBJ databases">
        <title>The Genome Sequence of Aphanomyces invadans NJM9701.</title>
        <authorList>
            <consortium name="The Broad Institute Genomics Platform"/>
            <person name="Russ C."/>
            <person name="Tyler B."/>
            <person name="van West P."/>
            <person name="Dieguez-Uribeondo J."/>
            <person name="Young S.K."/>
            <person name="Zeng Q."/>
            <person name="Gargeya S."/>
            <person name="Fitzgerald M."/>
            <person name="Abouelleil A."/>
            <person name="Alvarado L."/>
            <person name="Chapman S.B."/>
            <person name="Gainer-Dewar J."/>
            <person name="Goldberg J."/>
            <person name="Griggs A."/>
            <person name="Gujja S."/>
            <person name="Hansen M."/>
            <person name="Howarth C."/>
            <person name="Imamovic A."/>
            <person name="Ireland A."/>
            <person name="Larimer J."/>
            <person name="McCowan C."/>
            <person name="Murphy C."/>
            <person name="Pearson M."/>
            <person name="Poon T.W."/>
            <person name="Priest M."/>
            <person name="Roberts A."/>
            <person name="Saif S."/>
            <person name="Shea T."/>
            <person name="Sykes S."/>
            <person name="Wortman J."/>
            <person name="Nusbaum C."/>
            <person name="Birren B."/>
        </authorList>
    </citation>
    <scope>NUCLEOTIDE SEQUENCE [LARGE SCALE GENOMIC DNA]</scope>
    <source>
        <strain evidence="4">NJM9701</strain>
    </source>
</reference>
<dbReference type="VEuPathDB" id="FungiDB:H310_05602"/>
<keyword evidence="1" id="KW-0413">Isomerase</keyword>
<dbReference type="Pfam" id="PF00160">
    <property type="entry name" value="Pro_isomerase"/>
    <property type="match status" value="1"/>
</dbReference>
<accession>A0A024UC16</accession>
<proteinExistence type="inferred from homology"/>
<dbReference type="RefSeq" id="XP_008868577.1">
    <property type="nucleotide sequence ID" value="XM_008870355.1"/>
</dbReference>
<comment type="function">
    <text evidence="1">PPIases accelerate the folding of proteins. It catalyzes the cis-trans isomerization of proline imidic peptide bonds in oligopeptides.</text>
</comment>
<evidence type="ECO:0000259" key="3">
    <source>
        <dbReference type="PROSITE" id="PS50072"/>
    </source>
</evidence>
<dbReference type="PANTHER" id="PTHR11071:SF553">
    <property type="entry name" value="PEPTIDYL-PROLYL CIS-TRANS ISOMERASE"/>
    <property type="match status" value="1"/>
</dbReference>
<dbReference type="InterPro" id="IPR002130">
    <property type="entry name" value="Cyclophilin-type_PPIase_dom"/>
</dbReference>
<comment type="catalytic activity">
    <reaction evidence="1">
        <text>[protein]-peptidylproline (omega=180) = [protein]-peptidylproline (omega=0)</text>
        <dbReference type="Rhea" id="RHEA:16237"/>
        <dbReference type="Rhea" id="RHEA-COMP:10747"/>
        <dbReference type="Rhea" id="RHEA-COMP:10748"/>
        <dbReference type="ChEBI" id="CHEBI:83833"/>
        <dbReference type="ChEBI" id="CHEBI:83834"/>
        <dbReference type="EC" id="5.2.1.8"/>
    </reaction>
</comment>
<feature type="transmembrane region" description="Helical" evidence="2">
    <location>
        <begin position="15"/>
        <end position="34"/>
    </location>
</feature>
<evidence type="ECO:0000313" key="4">
    <source>
        <dbReference type="EMBL" id="ETW03193.1"/>
    </source>
</evidence>
<dbReference type="GeneID" id="20082652"/>
<keyword evidence="2" id="KW-0812">Transmembrane</keyword>
<keyword evidence="2" id="KW-0472">Membrane</keyword>
<dbReference type="GO" id="GO:0006457">
    <property type="term" value="P:protein folding"/>
    <property type="evidence" value="ECO:0007669"/>
    <property type="project" value="TreeGrafter"/>
</dbReference>
<protein>
    <recommendedName>
        <fullName evidence="1">Peptidyl-prolyl cis-trans isomerase</fullName>
        <shortName evidence="1">PPIase</shortName>
        <ecNumber evidence="1">5.2.1.8</ecNumber>
    </recommendedName>
</protein>
<dbReference type="PRINTS" id="PR00153">
    <property type="entry name" value="CSAPPISMRASE"/>
</dbReference>
<keyword evidence="1" id="KW-0697">Rotamase</keyword>
<dbReference type="Gene3D" id="2.40.100.10">
    <property type="entry name" value="Cyclophilin-like"/>
    <property type="match status" value="1"/>
</dbReference>
<gene>
    <name evidence="4" type="ORF">H310_05602</name>
</gene>
<name>A0A024UC16_9STRA</name>
<dbReference type="GO" id="GO:0003755">
    <property type="term" value="F:peptidyl-prolyl cis-trans isomerase activity"/>
    <property type="evidence" value="ECO:0007669"/>
    <property type="project" value="UniProtKB-UniRule"/>
</dbReference>
<evidence type="ECO:0000256" key="1">
    <source>
        <dbReference type="RuleBase" id="RU363019"/>
    </source>
</evidence>
<dbReference type="SUPFAM" id="SSF50891">
    <property type="entry name" value="Cyclophilin-like"/>
    <property type="match status" value="1"/>
</dbReference>
<dbReference type="InterPro" id="IPR029000">
    <property type="entry name" value="Cyclophilin-like_dom_sf"/>
</dbReference>